<dbReference type="EMBL" id="AUZZ01005405">
    <property type="protein sequence ID" value="EQD49740.1"/>
    <property type="molecule type" value="Genomic_DNA"/>
</dbReference>
<evidence type="ECO:0000313" key="2">
    <source>
        <dbReference type="EMBL" id="EQD49740.1"/>
    </source>
</evidence>
<dbReference type="Gene3D" id="2.40.30.10">
    <property type="entry name" value="Translation factors"/>
    <property type="match status" value="1"/>
</dbReference>
<dbReference type="InterPro" id="IPR017927">
    <property type="entry name" value="FAD-bd_FR_type"/>
</dbReference>
<dbReference type="InterPro" id="IPR050353">
    <property type="entry name" value="PyrK_electron_transfer"/>
</dbReference>
<proteinExistence type="predicted"/>
<reference evidence="2" key="2">
    <citation type="journal article" date="2014" name="ISME J.">
        <title>Microbial stratification in low pH oxic and suboxic macroscopic growths along an acid mine drainage.</title>
        <authorList>
            <person name="Mendez-Garcia C."/>
            <person name="Mesa V."/>
            <person name="Sprenger R.R."/>
            <person name="Richter M."/>
            <person name="Diez M.S."/>
            <person name="Solano J."/>
            <person name="Bargiela R."/>
            <person name="Golyshina O.V."/>
            <person name="Manteca A."/>
            <person name="Ramos J.L."/>
            <person name="Gallego J.R."/>
            <person name="Llorente I."/>
            <person name="Martins Dos Santos V.A."/>
            <person name="Jensen O.N."/>
            <person name="Pelaez A.I."/>
            <person name="Sanchez J."/>
            <person name="Ferrer M."/>
        </authorList>
    </citation>
    <scope>NUCLEOTIDE SEQUENCE</scope>
</reference>
<gene>
    <name evidence="2" type="ORF">B2A_07549</name>
</gene>
<dbReference type="PROSITE" id="PS51384">
    <property type="entry name" value="FAD_FR"/>
    <property type="match status" value="1"/>
</dbReference>
<dbReference type="GO" id="GO:0016491">
    <property type="term" value="F:oxidoreductase activity"/>
    <property type="evidence" value="ECO:0007669"/>
    <property type="project" value="InterPro"/>
</dbReference>
<reference evidence="2" key="1">
    <citation type="submission" date="2013-08" db="EMBL/GenBank/DDBJ databases">
        <authorList>
            <person name="Mendez C."/>
            <person name="Richter M."/>
            <person name="Ferrer M."/>
            <person name="Sanchez J."/>
        </authorList>
    </citation>
    <scope>NUCLEOTIDE SEQUENCE</scope>
</reference>
<dbReference type="InterPro" id="IPR008333">
    <property type="entry name" value="Cbr1-like_FAD-bd_dom"/>
</dbReference>
<dbReference type="PANTHER" id="PTHR43513:SF3">
    <property type="entry name" value="DIHYDROOROTATE DEHYDROGENASE B (NAD(+)), ELECTRON TRANSFER SUBUNIT-RELATED"/>
    <property type="match status" value="1"/>
</dbReference>
<organism evidence="2">
    <name type="scientific">mine drainage metagenome</name>
    <dbReference type="NCBI Taxonomy" id="410659"/>
    <lineage>
        <taxon>unclassified sequences</taxon>
        <taxon>metagenomes</taxon>
        <taxon>ecological metagenomes</taxon>
    </lineage>
</organism>
<dbReference type="InterPro" id="IPR017938">
    <property type="entry name" value="Riboflavin_synthase-like_b-brl"/>
</dbReference>
<accession>T1B6C6</accession>
<feature type="non-terminal residue" evidence="2">
    <location>
        <position position="116"/>
    </location>
</feature>
<feature type="domain" description="FAD-binding FR-type" evidence="1">
    <location>
        <begin position="1"/>
        <end position="98"/>
    </location>
</feature>
<name>T1B6C6_9ZZZZ</name>
<sequence length="116" mass="11704">MDTTATVVEKRTLTDVTTLLVVAAPLVSVNAAPGQFVIVRLAETGERVPISITDFDAGAGTITIVVQEVGKTSRAICALEPGDAILDFAGPLGHPVELPESGHAVLIGGGFGAGAI</sequence>
<protein>
    <submittedName>
        <fullName evidence="2">Oxidoreductase FAD/NAD(P)-binding domain protein</fullName>
    </submittedName>
</protein>
<dbReference type="Pfam" id="PF00970">
    <property type="entry name" value="FAD_binding_6"/>
    <property type="match status" value="1"/>
</dbReference>
<dbReference type="SUPFAM" id="SSF63380">
    <property type="entry name" value="Riboflavin synthase domain-like"/>
    <property type="match status" value="1"/>
</dbReference>
<comment type="caution">
    <text evidence="2">The sequence shown here is derived from an EMBL/GenBank/DDBJ whole genome shotgun (WGS) entry which is preliminary data.</text>
</comment>
<dbReference type="PANTHER" id="PTHR43513">
    <property type="entry name" value="DIHYDROOROTATE DEHYDROGENASE B (NAD(+)), ELECTRON TRANSFER SUBUNIT"/>
    <property type="match status" value="1"/>
</dbReference>
<dbReference type="AlphaFoldDB" id="T1B6C6"/>
<evidence type="ECO:0000259" key="1">
    <source>
        <dbReference type="PROSITE" id="PS51384"/>
    </source>
</evidence>